<proteinExistence type="predicted"/>
<organism evidence="8 9">
    <name type="scientific">Astatotilapia calliptera</name>
    <name type="common">Eastern happy</name>
    <name type="synonym">Chromis callipterus</name>
    <dbReference type="NCBI Taxonomy" id="8154"/>
    <lineage>
        <taxon>Eukaryota</taxon>
        <taxon>Metazoa</taxon>
        <taxon>Chordata</taxon>
        <taxon>Craniata</taxon>
        <taxon>Vertebrata</taxon>
        <taxon>Euteleostomi</taxon>
        <taxon>Actinopterygii</taxon>
        <taxon>Neopterygii</taxon>
        <taxon>Teleostei</taxon>
        <taxon>Neoteleostei</taxon>
        <taxon>Acanthomorphata</taxon>
        <taxon>Ovalentaria</taxon>
        <taxon>Cichlomorphae</taxon>
        <taxon>Cichliformes</taxon>
        <taxon>Cichlidae</taxon>
        <taxon>African cichlids</taxon>
        <taxon>Pseudocrenilabrinae</taxon>
        <taxon>Haplochromini</taxon>
        <taxon>Astatotilapia</taxon>
    </lineage>
</organism>
<feature type="domain" description="LIM zinc-binding" evidence="7">
    <location>
        <begin position="3"/>
        <end position="65"/>
    </location>
</feature>
<dbReference type="PANTHER" id="PTHR11039:SF39">
    <property type="entry name" value="NEBULIN-RELATED-ANCHORING PROTEIN"/>
    <property type="match status" value="1"/>
</dbReference>
<dbReference type="SUPFAM" id="SSF57716">
    <property type="entry name" value="Glucocorticoid receptor-like (DNA-binding domain)"/>
    <property type="match status" value="1"/>
</dbReference>
<dbReference type="SMART" id="SM00227">
    <property type="entry name" value="NEBU"/>
    <property type="match status" value="41"/>
</dbReference>
<sequence length="1691" mass="192745">TMQSCARCGFVVYPAEKINCIDQNWHKACFHCDVCKMVLTPNNFVSHKKRPYCSVHNPRNNTFTSVYETPININAKKQSKASSELKYREDGERFMSTFHCDTRSMELKKACLANQMASQVKYTEEYEQSKAKGSFPAMITPGYQTAKKANTLASNVSGFRLAFCTSQKRLNFTDFPFLLNNPCKFIKNSRGQIKMLCCLSLQLEYKKGHEERVSKYTTFVDPPEVILAKKQGQIVSDIKYRQMYEQEIKGKASAEAAVTEIVHAKENAENFSHIAYAEEYEQQRGKGSFPAMITPGYHLAKKAQEIASDLKYKKDLNKMKGTSHFHSLTSEDNLALKNARKINKIVSEVEYKKDLENSKGHSINFCETPQFQNAAKVAKFTSDNKYKEKYTTGMKGHYEDSGIDKKTMHAMKARKLASDITYKQGCEQEQAEYNYPANLTPGYQSQRKLDPLKEKNYRQHIDQVKYKSVTDTPDIVLAKKNAQLVSNLNYKAGYEKTKHQYTLSQDLPQIQKAKANAALCSDIKYKEEWEKTKFKACEIGVDDLSVKAAKASRDLASVIKYKESYMKNKEKAVGVNVSDSKTLHSLQVAKMSSDIEYKKGSKESQAQYSLPLDMINLSHAKKAQALASDLEYRTKLHDYTVMADDIKVQQAKKAYALQSENQYRSDLNWMKGVGWETEGCLNITQAKKAGELLSDTKYRQKADSIRFTQVADDLSIKHAKKSQELQSDLAYKANTEQMLHQYTITKDEPLFRQAKANADLLSAKVYKSNWEKQREKGFELRLDSLSILTARAKRDLASDVKYKETYEKNKGKMIGIKAVSEDSQMAHSTLATKLQSDRHYKKNYEDTKTKYSVSLDMLNISHAKKAQDLATETNYRTILHEYTTLPTDINVAWAKKAYGLQSDKQYRSDLNWMKGVGWEASKSLDVLQAKKAGELVSEKKYRQDVSALKFTSVEDTPEMNQAKLSNKLAIDRLYREKGENMKHNYTLSGELPELVQAKLNAMNISETQYKESWKKIRDGGYKLRLDAIPFQSAKASAEILSDQKYREEFQKTKGKMIGLKGLQDDLNIAHSVYASKLQSDKDSAKELSKFHLPMDMLEVAHAKKAQSLVSDQDYRLSLHQYTALPDDLKLLAAKKAYTLQSEKLYRSDLNYLRGTAWIATGALQIEGSKKATDLISEKKYRQQPYNFKHTSVADSPDIIHAKHSSQIANERLYKEKGVNDQHSYTITSERPEITQAKINAANFSEIKYRESWHTLRAQGYKLTMQDIPFQAAKSSTGIASDYKYKHNHLLEKGKHIGVKCIMDDPRMLHCLQAGRLASDQEYRKDALTTSGQYHLTPDMINLVAAKNAQALASDQDYRTRLHEYTVLPDDMKVKWAKKAYELQSEKLYKSDLNFMKGVAWDGVGAPQLESAKKAGELISDKRYRQLPDSLKFTSVPDSPDIVHAKTSYQQCSERLYKSGKNDDMHKYTLHPDDPDFIRAKMNAQQISDKVYKASGEQVKTSGYDLRLDAIPFQTAKASREIASDFRYKEAHLKEKGHQVGLRCVEDDPKMLHSLAASKLQSNLEYKRQSKEERAHYNIRPDQPEFLHAKKSQAQASDLTYRHKLHDYTCDPEQLNVKHAKQAYKLQSDVNYKSDLNWIRGVGWTPPGSHKAELARRAAELGLADGVSADEAIAKYQQHMMVSSSWNGDNSD</sequence>
<dbReference type="GO" id="GO:0051015">
    <property type="term" value="F:actin filament binding"/>
    <property type="evidence" value="ECO:0007669"/>
    <property type="project" value="InterPro"/>
</dbReference>
<dbReference type="GO" id="GO:0046872">
    <property type="term" value="F:metal ion binding"/>
    <property type="evidence" value="ECO:0007669"/>
    <property type="project" value="UniProtKB-KW"/>
</dbReference>
<dbReference type="PANTHER" id="PTHR11039">
    <property type="entry name" value="NEBULIN"/>
    <property type="match status" value="1"/>
</dbReference>
<evidence type="ECO:0000256" key="3">
    <source>
        <dbReference type="ARBA" id="ARBA00022833"/>
    </source>
</evidence>
<evidence type="ECO:0000256" key="1">
    <source>
        <dbReference type="ARBA" id="ARBA00022723"/>
    </source>
</evidence>
<accession>A0AAX7TJ68</accession>
<evidence type="ECO:0000259" key="7">
    <source>
        <dbReference type="PROSITE" id="PS50023"/>
    </source>
</evidence>
<reference evidence="8" key="3">
    <citation type="submission" date="2025-08" db="UniProtKB">
        <authorList>
            <consortium name="Ensembl"/>
        </authorList>
    </citation>
    <scope>IDENTIFICATION</scope>
</reference>
<keyword evidence="1 6" id="KW-0479">Metal-binding</keyword>
<dbReference type="Pfam" id="PF00880">
    <property type="entry name" value="Nebulin"/>
    <property type="match status" value="20"/>
</dbReference>
<dbReference type="InterPro" id="IPR000900">
    <property type="entry name" value="Nebulin_repeat"/>
</dbReference>
<dbReference type="GO" id="GO:0071691">
    <property type="term" value="P:cardiac muscle thin filament assembly"/>
    <property type="evidence" value="ECO:0007669"/>
    <property type="project" value="TreeGrafter"/>
</dbReference>
<keyword evidence="4 6" id="KW-0440">LIM domain</keyword>
<dbReference type="InterPro" id="IPR001781">
    <property type="entry name" value="Znf_LIM"/>
</dbReference>
<dbReference type="GeneTree" id="ENSGT00940000158418"/>
<dbReference type="Ensembl" id="ENSACLT00000061906.1">
    <property type="protein sequence ID" value="ENSACLP00000056667.1"/>
    <property type="gene ID" value="ENSACLG00000036249.1"/>
</dbReference>
<dbReference type="PROSITE" id="PS50023">
    <property type="entry name" value="LIM_DOMAIN_2"/>
    <property type="match status" value="1"/>
</dbReference>
<dbReference type="CDD" id="cd09446">
    <property type="entry name" value="LIM_N_RAP"/>
    <property type="match status" value="1"/>
</dbReference>
<dbReference type="Gene3D" id="2.10.110.10">
    <property type="entry name" value="Cysteine Rich Protein"/>
    <property type="match status" value="1"/>
</dbReference>
<dbReference type="Pfam" id="PF00412">
    <property type="entry name" value="LIM"/>
    <property type="match status" value="1"/>
</dbReference>
<evidence type="ECO:0000256" key="4">
    <source>
        <dbReference type="ARBA" id="ARBA00023038"/>
    </source>
</evidence>
<dbReference type="SMART" id="SM00132">
    <property type="entry name" value="LIM"/>
    <property type="match status" value="1"/>
</dbReference>
<evidence type="ECO:0000313" key="9">
    <source>
        <dbReference type="Proteomes" id="UP000265100"/>
    </source>
</evidence>
<dbReference type="InterPro" id="IPR055297">
    <property type="entry name" value="NEBU/NEBL"/>
</dbReference>
<evidence type="ECO:0000256" key="2">
    <source>
        <dbReference type="ARBA" id="ARBA00022737"/>
    </source>
</evidence>
<keyword evidence="5" id="KW-0009">Actin-binding</keyword>
<reference evidence="8" key="4">
    <citation type="submission" date="2025-09" db="UniProtKB">
        <authorList>
            <consortium name="Ensembl"/>
        </authorList>
    </citation>
    <scope>IDENTIFICATION</scope>
</reference>
<gene>
    <name evidence="8" type="primary">NRAP</name>
</gene>
<keyword evidence="3 6" id="KW-0862">Zinc</keyword>
<dbReference type="InterPro" id="IPR013998">
    <property type="entry name" value="Nebulin-like"/>
</dbReference>
<name>A0AAX7TJ68_ASTCA</name>
<protein>
    <recommendedName>
        <fullName evidence="7">LIM zinc-binding domain-containing protein</fullName>
    </recommendedName>
</protein>
<evidence type="ECO:0000313" key="8">
    <source>
        <dbReference type="Ensembl" id="ENSACLP00000056667.1"/>
    </source>
</evidence>
<keyword evidence="9" id="KW-1185">Reference proteome</keyword>
<dbReference type="FunFam" id="2.10.110.10:FF:000110">
    <property type="entry name" value="Nebulin related anchoring protein"/>
    <property type="match status" value="1"/>
</dbReference>
<keyword evidence="2" id="KW-0677">Repeat</keyword>
<evidence type="ECO:0000256" key="6">
    <source>
        <dbReference type="PROSITE-ProRule" id="PRU00125"/>
    </source>
</evidence>
<dbReference type="PROSITE" id="PS00478">
    <property type="entry name" value="LIM_DOMAIN_1"/>
    <property type="match status" value="1"/>
</dbReference>
<dbReference type="GO" id="GO:0030018">
    <property type="term" value="C:Z disc"/>
    <property type="evidence" value="ECO:0007669"/>
    <property type="project" value="InterPro"/>
</dbReference>
<reference evidence="8 9" key="1">
    <citation type="submission" date="2018-05" db="EMBL/GenBank/DDBJ databases">
        <authorList>
            <person name="Datahose"/>
        </authorList>
    </citation>
    <scope>NUCLEOTIDE SEQUENCE</scope>
</reference>
<evidence type="ECO:0000256" key="5">
    <source>
        <dbReference type="ARBA" id="ARBA00023203"/>
    </source>
</evidence>
<dbReference type="Proteomes" id="UP000265100">
    <property type="component" value="Chromosome 3"/>
</dbReference>
<dbReference type="PRINTS" id="PR00510">
    <property type="entry name" value="NEBULIN"/>
</dbReference>
<reference evidence="9" key="2">
    <citation type="submission" date="2023-03" db="EMBL/GenBank/DDBJ databases">
        <authorList>
            <consortium name="Wellcome Sanger Institute Data Sharing"/>
        </authorList>
    </citation>
    <scope>NUCLEOTIDE SEQUENCE [LARGE SCALE GENOMIC DNA]</scope>
</reference>
<dbReference type="PROSITE" id="PS51216">
    <property type="entry name" value="NEBULIN"/>
    <property type="match status" value="29"/>
</dbReference>